<evidence type="ECO:0000256" key="8">
    <source>
        <dbReference type="ARBA" id="ARBA00022833"/>
    </source>
</evidence>
<keyword evidence="5" id="KW-0677">Repeat</keyword>
<dbReference type="OMA" id="DITSIMC"/>
<gene>
    <name evidence="10" type="ORF">SDRG_12039</name>
</gene>
<dbReference type="InterPro" id="IPR002867">
    <property type="entry name" value="IBR_dom"/>
</dbReference>
<dbReference type="GeneID" id="19952766"/>
<dbReference type="OrthoDB" id="10337021at2759"/>
<dbReference type="PANTHER" id="PTHR11685">
    <property type="entry name" value="RBR FAMILY RING FINGER AND IBR DOMAIN-CONTAINING"/>
    <property type="match status" value="1"/>
</dbReference>
<dbReference type="VEuPathDB" id="FungiDB:SDRG_12039"/>
<evidence type="ECO:0000313" key="11">
    <source>
        <dbReference type="Proteomes" id="UP000030762"/>
    </source>
</evidence>
<dbReference type="EC" id="2.3.2.31" evidence="2"/>
<dbReference type="Gene3D" id="3.30.40.10">
    <property type="entry name" value="Zinc/RING finger domain, C3HC4 (zinc finger)"/>
    <property type="match status" value="1"/>
</dbReference>
<dbReference type="InterPro" id="IPR031127">
    <property type="entry name" value="E3_UB_ligase_RBR"/>
</dbReference>
<evidence type="ECO:0000256" key="7">
    <source>
        <dbReference type="ARBA" id="ARBA00022786"/>
    </source>
</evidence>
<evidence type="ECO:0000256" key="5">
    <source>
        <dbReference type="ARBA" id="ARBA00022737"/>
    </source>
</evidence>
<sequence>MPARSCTRRRGPPAFRNADRCGAVGLTGPRDTSKFEVNGRSNRLPRQSAISSMLLLPSESGEDVVYVHYHELNAFESPRAFTPSSAVDRACLLCHESVATLHGDLADVVDNFVHCAGCNSYYCHGCLQDYLGHKIETRQVLPSQLVCPGACQQPLPATTLQVHMRRSDFAKYNALLTLPSPSNEALVCPRPGCGCPLKRTERGRKVHCPACGLNSCYNCGRRFHYWPLCRAPFARCWPH</sequence>
<evidence type="ECO:0000256" key="1">
    <source>
        <dbReference type="ARBA" id="ARBA00001798"/>
    </source>
</evidence>
<dbReference type="Proteomes" id="UP000030762">
    <property type="component" value="Unassembled WGS sequence"/>
</dbReference>
<evidence type="ECO:0000256" key="6">
    <source>
        <dbReference type="ARBA" id="ARBA00022771"/>
    </source>
</evidence>
<name>T0RJU9_SAPDV</name>
<keyword evidence="4" id="KW-0479">Metal-binding</keyword>
<evidence type="ECO:0000256" key="4">
    <source>
        <dbReference type="ARBA" id="ARBA00022723"/>
    </source>
</evidence>
<evidence type="ECO:0000256" key="2">
    <source>
        <dbReference type="ARBA" id="ARBA00012251"/>
    </source>
</evidence>
<dbReference type="InterPro" id="IPR044066">
    <property type="entry name" value="TRIAD_supradom"/>
</dbReference>
<feature type="domain" description="RING-type" evidence="9">
    <location>
        <begin position="87"/>
        <end position="239"/>
    </location>
</feature>
<dbReference type="InParanoid" id="T0RJU9"/>
<dbReference type="GO" id="GO:0008270">
    <property type="term" value="F:zinc ion binding"/>
    <property type="evidence" value="ECO:0007669"/>
    <property type="project" value="UniProtKB-KW"/>
</dbReference>
<proteinExistence type="predicted"/>
<dbReference type="PROSITE" id="PS51873">
    <property type="entry name" value="TRIAD"/>
    <property type="match status" value="1"/>
</dbReference>
<keyword evidence="3" id="KW-0808">Transferase</keyword>
<protein>
    <recommendedName>
        <fullName evidence="2">RBR-type E3 ubiquitin transferase</fullName>
        <ecNumber evidence="2">2.3.2.31</ecNumber>
    </recommendedName>
</protein>
<keyword evidence="8" id="KW-0862">Zinc</keyword>
<keyword evidence="7" id="KW-0833">Ubl conjugation pathway</keyword>
<evidence type="ECO:0000259" key="9">
    <source>
        <dbReference type="PROSITE" id="PS51873"/>
    </source>
</evidence>
<keyword evidence="11" id="KW-1185">Reference proteome</keyword>
<dbReference type="Pfam" id="PF01485">
    <property type="entry name" value="IBR"/>
    <property type="match status" value="1"/>
</dbReference>
<accession>T0RJU9</accession>
<dbReference type="GO" id="GO:0016567">
    <property type="term" value="P:protein ubiquitination"/>
    <property type="evidence" value="ECO:0007669"/>
    <property type="project" value="InterPro"/>
</dbReference>
<keyword evidence="6" id="KW-0863">Zinc-finger</keyword>
<dbReference type="AlphaFoldDB" id="T0RJU9"/>
<comment type="catalytic activity">
    <reaction evidence="1">
        <text>[E2 ubiquitin-conjugating enzyme]-S-ubiquitinyl-L-cysteine + [acceptor protein]-L-lysine = [E2 ubiquitin-conjugating enzyme]-L-cysteine + [acceptor protein]-N(6)-ubiquitinyl-L-lysine.</text>
        <dbReference type="EC" id="2.3.2.31"/>
    </reaction>
</comment>
<dbReference type="GO" id="GO:0061630">
    <property type="term" value="F:ubiquitin protein ligase activity"/>
    <property type="evidence" value="ECO:0007669"/>
    <property type="project" value="UniProtKB-EC"/>
</dbReference>
<evidence type="ECO:0000256" key="3">
    <source>
        <dbReference type="ARBA" id="ARBA00022679"/>
    </source>
</evidence>
<evidence type="ECO:0000313" key="10">
    <source>
        <dbReference type="EMBL" id="EQC30187.1"/>
    </source>
</evidence>
<dbReference type="RefSeq" id="XP_008616319.1">
    <property type="nucleotide sequence ID" value="XM_008618097.1"/>
</dbReference>
<reference evidence="10 11" key="1">
    <citation type="submission" date="2012-04" db="EMBL/GenBank/DDBJ databases">
        <title>The Genome Sequence of Saprolegnia declina VS20.</title>
        <authorList>
            <consortium name="The Broad Institute Genome Sequencing Platform"/>
            <person name="Russ C."/>
            <person name="Nusbaum C."/>
            <person name="Tyler B."/>
            <person name="van West P."/>
            <person name="Dieguez-Uribeondo J."/>
            <person name="de Bruijn I."/>
            <person name="Tripathy S."/>
            <person name="Jiang R."/>
            <person name="Young S.K."/>
            <person name="Zeng Q."/>
            <person name="Gargeya S."/>
            <person name="Fitzgerald M."/>
            <person name="Haas B."/>
            <person name="Abouelleil A."/>
            <person name="Alvarado L."/>
            <person name="Arachchi H.M."/>
            <person name="Berlin A."/>
            <person name="Chapman S.B."/>
            <person name="Goldberg J."/>
            <person name="Griggs A."/>
            <person name="Gujja S."/>
            <person name="Hansen M."/>
            <person name="Howarth C."/>
            <person name="Imamovic A."/>
            <person name="Larimer J."/>
            <person name="McCowen C."/>
            <person name="Montmayeur A."/>
            <person name="Murphy C."/>
            <person name="Neiman D."/>
            <person name="Pearson M."/>
            <person name="Priest M."/>
            <person name="Roberts A."/>
            <person name="Saif S."/>
            <person name="Shea T."/>
            <person name="Sisk P."/>
            <person name="Sykes S."/>
            <person name="Wortman J."/>
            <person name="Nusbaum C."/>
            <person name="Birren B."/>
        </authorList>
    </citation>
    <scope>NUCLEOTIDE SEQUENCE [LARGE SCALE GENOMIC DNA]</scope>
    <source>
        <strain evidence="10 11">VS20</strain>
    </source>
</reference>
<dbReference type="EMBL" id="JH767177">
    <property type="protein sequence ID" value="EQC30187.1"/>
    <property type="molecule type" value="Genomic_DNA"/>
</dbReference>
<dbReference type="InterPro" id="IPR013083">
    <property type="entry name" value="Znf_RING/FYVE/PHD"/>
</dbReference>
<organism evidence="10 11">
    <name type="scientific">Saprolegnia diclina (strain VS20)</name>
    <dbReference type="NCBI Taxonomy" id="1156394"/>
    <lineage>
        <taxon>Eukaryota</taxon>
        <taxon>Sar</taxon>
        <taxon>Stramenopiles</taxon>
        <taxon>Oomycota</taxon>
        <taxon>Saprolegniomycetes</taxon>
        <taxon>Saprolegniales</taxon>
        <taxon>Saprolegniaceae</taxon>
        <taxon>Saprolegnia</taxon>
    </lineage>
</organism>